<name>A0ABU8GAC0_9ACTN</name>
<accession>A0ABU8GAC0</accession>
<comment type="caution">
    <text evidence="1">The sequence shown here is derived from an EMBL/GenBank/DDBJ whole genome shotgun (WGS) entry which is preliminary data.</text>
</comment>
<organism evidence="1 2">
    <name type="scientific">Streptomyces brasiliscabiei</name>
    <dbReference type="NCBI Taxonomy" id="2736302"/>
    <lineage>
        <taxon>Bacteria</taxon>
        <taxon>Bacillati</taxon>
        <taxon>Actinomycetota</taxon>
        <taxon>Actinomycetes</taxon>
        <taxon>Kitasatosporales</taxon>
        <taxon>Streptomycetaceae</taxon>
        <taxon>Streptomyces</taxon>
    </lineage>
</organism>
<dbReference type="Proteomes" id="UP001365781">
    <property type="component" value="Unassembled WGS sequence"/>
</dbReference>
<evidence type="ECO:0000313" key="2">
    <source>
        <dbReference type="Proteomes" id="UP001365781"/>
    </source>
</evidence>
<keyword evidence="2" id="KW-1185">Reference proteome</keyword>
<proteinExistence type="predicted"/>
<evidence type="ECO:0000313" key="1">
    <source>
        <dbReference type="EMBL" id="MEI5610024.1"/>
    </source>
</evidence>
<dbReference type="RefSeq" id="WP_336558323.1">
    <property type="nucleotide sequence ID" value="NZ_JBBAYL010000004.1"/>
</dbReference>
<reference evidence="1 2" key="1">
    <citation type="submission" date="2024-03" db="EMBL/GenBank/DDBJ databases">
        <title>First Report of Pectobacterium brasiliscabiei causing potato scab in china.</title>
        <authorList>
            <person name="Handique U."/>
        </authorList>
    </citation>
    <scope>NUCLEOTIDE SEQUENCE [LARGE SCALE GENOMIC DNA]</scope>
    <source>
        <strain evidence="1 2">ZRIMU1503</strain>
    </source>
</reference>
<dbReference type="EMBL" id="JBBAYM010000007">
    <property type="protein sequence ID" value="MEI5610024.1"/>
    <property type="molecule type" value="Genomic_DNA"/>
</dbReference>
<sequence length="135" mass="15164">MPEPLTDAYRAETQQIIAAVPIGPWHPITNDYGVPDGVGPISFLETASDEYQVPVIAFVSHAREALPRYVGEVARLKTELDVSRRETAAARRFAEDMRDYCSPRGVSRTYADRLVEAMDRARLPKYAEGGVRRDR</sequence>
<gene>
    <name evidence="1" type="ORF">WB403_12675</name>
</gene>
<protein>
    <submittedName>
        <fullName evidence="1">Uncharacterized protein</fullName>
    </submittedName>
</protein>